<evidence type="ECO:0000313" key="3">
    <source>
        <dbReference type="EMBL" id="RHY26208.1"/>
    </source>
</evidence>
<dbReference type="EMBL" id="QUSY01001059">
    <property type="protein sequence ID" value="RHY26208.1"/>
    <property type="molecule type" value="Genomic_DNA"/>
</dbReference>
<feature type="region of interest" description="Disordered" evidence="1">
    <location>
        <begin position="55"/>
        <end position="81"/>
    </location>
</feature>
<dbReference type="Pfam" id="PF22936">
    <property type="entry name" value="Pol_BBD"/>
    <property type="match status" value="1"/>
</dbReference>
<evidence type="ECO:0000256" key="1">
    <source>
        <dbReference type="SAM" id="MobiDB-lite"/>
    </source>
</evidence>
<evidence type="ECO:0000259" key="2">
    <source>
        <dbReference type="Pfam" id="PF22936"/>
    </source>
</evidence>
<gene>
    <name evidence="3" type="ORF">DYB32_007804</name>
</gene>
<comment type="caution">
    <text evidence="3">The sequence shown here is derived from an EMBL/GenBank/DDBJ whole genome shotgun (WGS) entry which is preliminary data.</text>
</comment>
<proteinExistence type="predicted"/>
<feature type="domain" description="Retrovirus-related Pol polyprotein from transposon TNT 1-94-like beta-barrel" evidence="2">
    <location>
        <begin position="100"/>
        <end position="175"/>
    </location>
</feature>
<evidence type="ECO:0000313" key="4">
    <source>
        <dbReference type="Proteomes" id="UP000285060"/>
    </source>
</evidence>
<name>A0A3R6YUS0_9STRA</name>
<accession>A0A3R6YUS0</accession>
<dbReference type="VEuPathDB" id="FungiDB:H310_06328"/>
<sequence length="280" mass="30539">MIATDYPWLGVQAYETYIADSEFLFPNLRFSAPTENIRDTQRRHMYLHAIVTSADAEPAPSSEDEVEPVQCSKPKDSDDAADMTLSVEDCDARTIEHHIVIDSGTSAHMTGTADHLYAKTPCSRKVIVTNGGVTTATLMGKINISTQTPSTLTLTDVLLIKGMTTSLLSVPALVRANPKIRVELQRDACTILLGSKTVACANNQRLYILEGVFTYESANSAATVADKLPFWHHRIGHSPVEALRTCDKAGLGLPDHAWTAPAPRCTESPLHAQNKNLQAR</sequence>
<reference evidence="3 4" key="1">
    <citation type="submission" date="2018-08" db="EMBL/GenBank/DDBJ databases">
        <title>Aphanomyces genome sequencing and annotation.</title>
        <authorList>
            <person name="Minardi D."/>
            <person name="Oidtmann B."/>
            <person name="Van Der Giezen M."/>
            <person name="Studholme D.J."/>
        </authorList>
    </citation>
    <scope>NUCLEOTIDE SEQUENCE [LARGE SCALE GENOMIC DNA]</scope>
    <source>
        <strain evidence="3 4">NJM0002</strain>
    </source>
</reference>
<dbReference type="InterPro" id="IPR054722">
    <property type="entry name" value="PolX-like_BBD"/>
</dbReference>
<protein>
    <recommendedName>
        <fullName evidence="2">Retrovirus-related Pol polyprotein from transposon TNT 1-94-like beta-barrel domain-containing protein</fullName>
    </recommendedName>
</protein>
<organism evidence="3 4">
    <name type="scientific">Aphanomyces invadans</name>
    <dbReference type="NCBI Taxonomy" id="157072"/>
    <lineage>
        <taxon>Eukaryota</taxon>
        <taxon>Sar</taxon>
        <taxon>Stramenopiles</taxon>
        <taxon>Oomycota</taxon>
        <taxon>Saprolegniomycetes</taxon>
        <taxon>Saprolegniales</taxon>
        <taxon>Verrucalvaceae</taxon>
        <taxon>Aphanomyces</taxon>
    </lineage>
</organism>
<dbReference type="Proteomes" id="UP000285060">
    <property type="component" value="Unassembled WGS sequence"/>
</dbReference>
<dbReference type="AlphaFoldDB" id="A0A3R6YUS0"/>
<keyword evidence="4" id="KW-1185">Reference proteome</keyword>